<protein>
    <submittedName>
        <fullName evidence="1">Uncharacterized protein</fullName>
    </submittedName>
</protein>
<sequence length="135" mass="14841">MLELLPYCFLLFGGVLFGCADSNLLGMGGIKIGELSVKVTTISEIQENQKAEGIIYLEGQVAKQAPFLAAGAYELQDPTGSIWVITNHTLPEIDEEILIQGQLKFQSIPLGGQDFGEVYIQEQQRLEQKTKPTEP</sequence>
<name>A0A6B3N826_9CYAN</name>
<comment type="caution">
    <text evidence="1">The sequence shown here is derived from an EMBL/GenBank/DDBJ whole genome shotgun (WGS) entry which is preliminary data.</text>
</comment>
<reference evidence="1" key="1">
    <citation type="submission" date="2019-11" db="EMBL/GenBank/DDBJ databases">
        <title>Genomic insights into an expanded diversity of filamentous marine cyanobacteria reveals the extraordinary biosynthetic potential of Moorea and Okeania.</title>
        <authorList>
            <person name="Ferreira Leao T."/>
            <person name="Wang M."/>
            <person name="Moss N."/>
            <person name="Da Silva R."/>
            <person name="Sanders J."/>
            <person name="Nurk S."/>
            <person name="Gurevich A."/>
            <person name="Humphrey G."/>
            <person name="Reher R."/>
            <person name="Zhu Q."/>
            <person name="Belda-Ferre P."/>
            <person name="Glukhov E."/>
            <person name="Rex R."/>
            <person name="Dorrestein P.C."/>
            <person name="Knight R."/>
            <person name="Pevzner P."/>
            <person name="Gerwick W.H."/>
            <person name="Gerwick L."/>
        </authorList>
    </citation>
    <scope>NUCLEOTIDE SEQUENCE</scope>
    <source>
        <strain evidence="1">SIO1C4</strain>
    </source>
</reference>
<dbReference type="AlphaFoldDB" id="A0A6B3N826"/>
<organism evidence="1">
    <name type="scientific">Symploca sp. SIO1C4</name>
    <dbReference type="NCBI Taxonomy" id="2607765"/>
    <lineage>
        <taxon>Bacteria</taxon>
        <taxon>Bacillati</taxon>
        <taxon>Cyanobacteriota</taxon>
        <taxon>Cyanophyceae</taxon>
        <taxon>Coleofasciculales</taxon>
        <taxon>Coleofasciculaceae</taxon>
        <taxon>Symploca</taxon>
    </lineage>
</organism>
<dbReference type="EMBL" id="JAAHFQ010000010">
    <property type="protein sequence ID" value="NER26254.1"/>
    <property type="molecule type" value="Genomic_DNA"/>
</dbReference>
<accession>A0A6B3N826</accession>
<evidence type="ECO:0000313" key="1">
    <source>
        <dbReference type="EMBL" id="NER26254.1"/>
    </source>
</evidence>
<proteinExistence type="predicted"/>
<gene>
    <name evidence="1" type="ORF">F6J89_00935</name>
</gene>